<dbReference type="Gene3D" id="3.30.160.60">
    <property type="entry name" value="Classic Zinc Finger"/>
    <property type="match status" value="1"/>
</dbReference>
<dbReference type="EC" id="4.2.2.29" evidence="7"/>
<evidence type="ECO:0000256" key="4">
    <source>
        <dbReference type="ARBA" id="ARBA00023136"/>
    </source>
</evidence>
<keyword evidence="7" id="KW-0997">Cell inner membrane</keyword>
<dbReference type="Pfam" id="PF02618">
    <property type="entry name" value="YceG"/>
    <property type="match status" value="1"/>
</dbReference>
<reference evidence="8 9" key="1">
    <citation type="submission" date="2023-03" db="EMBL/GenBank/DDBJ databases">
        <authorList>
            <person name="Pearce D."/>
        </authorList>
    </citation>
    <scope>NUCLEOTIDE SEQUENCE [LARGE SCALE GENOMIC DNA]</scope>
    <source>
        <strain evidence="8">Msz</strain>
    </source>
</reference>
<dbReference type="PANTHER" id="PTHR30518">
    <property type="entry name" value="ENDOLYTIC MUREIN TRANSGLYCOSYLASE"/>
    <property type="match status" value="1"/>
</dbReference>
<evidence type="ECO:0000256" key="5">
    <source>
        <dbReference type="ARBA" id="ARBA00023239"/>
    </source>
</evidence>
<dbReference type="RefSeq" id="WP_317963392.1">
    <property type="nucleotide sequence ID" value="NZ_OX458333.1"/>
</dbReference>
<dbReference type="EMBL" id="OX458333">
    <property type="protein sequence ID" value="CAI8916974.1"/>
    <property type="molecule type" value="Genomic_DNA"/>
</dbReference>
<keyword evidence="4 7" id="KW-0472">Membrane</keyword>
<keyword evidence="6 7" id="KW-0961">Cell wall biogenesis/degradation</keyword>
<evidence type="ECO:0000256" key="1">
    <source>
        <dbReference type="ARBA" id="ARBA00022475"/>
    </source>
</evidence>
<dbReference type="Proteomes" id="UP001162030">
    <property type="component" value="Chromosome"/>
</dbReference>
<dbReference type="CDD" id="cd08010">
    <property type="entry name" value="MltG_like"/>
    <property type="match status" value="1"/>
</dbReference>
<keyword evidence="3 7" id="KW-1133">Transmembrane helix</keyword>
<protein>
    <recommendedName>
        <fullName evidence="7">Endolytic murein transglycosylase</fullName>
        <ecNumber evidence="7">4.2.2.29</ecNumber>
    </recommendedName>
    <alternativeName>
        <fullName evidence="7">Peptidoglycan lytic transglycosylase</fullName>
    </alternativeName>
    <alternativeName>
        <fullName evidence="7">Peptidoglycan polymerization terminase</fullName>
    </alternativeName>
</protein>
<dbReference type="PANTHER" id="PTHR30518:SF2">
    <property type="entry name" value="ENDOLYTIC MUREIN TRANSGLYCOSYLASE"/>
    <property type="match status" value="1"/>
</dbReference>
<dbReference type="HAMAP" id="MF_02065">
    <property type="entry name" value="MltG"/>
    <property type="match status" value="1"/>
</dbReference>
<dbReference type="GO" id="GO:0016829">
    <property type="term" value="F:lyase activity"/>
    <property type="evidence" value="ECO:0007669"/>
    <property type="project" value="UniProtKB-KW"/>
</dbReference>
<accession>A0ABM9I661</accession>
<dbReference type="InterPro" id="IPR003770">
    <property type="entry name" value="MLTG-like"/>
</dbReference>
<dbReference type="NCBIfam" id="TIGR00247">
    <property type="entry name" value="endolytic transglycosylase MltG"/>
    <property type="match status" value="1"/>
</dbReference>
<sequence>MAKDEGGKRAGRGVQWLIGTIVIAASFLIGWLWMDYRAALDRPLVLDRPVYFEIAKGDGLARISTELERQGIIGNRIWFTLRACIDGSARQLKFGEYEIPPGTTLRQLLAMFVAGKVRQHPITLVEGWTFRQVLAMLDQSPPLTKLARGKSPEEIMRMVGAPDEHPEGRFYPDTYFVTKGTTDIEVLRRAYRKMQAVLEEEWANRDERTTYATPYESLIVASIVEKETARPEERPLIAGVVTRRLAKGMLLQTDPTIIYGLGDDFSGNIRKEDLLKDTPYNTYVRVGLPPTPIAMPGRDSIHAALHPAAGESLYFVARGDGTHVFTNTLEDHQRAVEQFQKRRHD</sequence>
<evidence type="ECO:0000256" key="2">
    <source>
        <dbReference type="ARBA" id="ARBA00022692"/>
    </source>
</evidence>
<comment type="catalytic activity">
    <reaction evidence="7">
        <text>a peptidoglycan chain = a peptidoglycan chain with N-acetyl-1,6-anhydromuramyl-[peptide] at the reducing end + a peptidoglycan chain with N-acetylglucosamine at the non-reducing end.</text>
        <dbReference type="EC" id="4.2.2.29"/>
    </reaction>
</comment>
<comment type="subcellular location">
    <subcellularLocation>
        <location evidence="7">Cell inner membrane</location>
        <topology evidence="7">Single-pass membrane protein</topology>
    </subcellularLocation>
</comment>
<evidence type="ECO:0000256" key="7">
    <source>
        <dbReference type="HAMAP-Rule" id="MF_02065"/>
    </source>
</evidence>
<name>A0ABM9I661_9GAMM</name>
<keyword evidence="1 7" id="KW-1003">Cell membrane</keyword>
<keyword evidence="5 7" id="KW-0456">Lyase</keyword>
<evidence type="ECO:0000256" key="3">
    <source>
        <dbReference type="ARBA" id="ARBA00022989"/>
    </source>
</evidence>
<evidence type="ECO:0000313" key="8">
    <source>
        <dbReference type="EMBL" id="CAI8916974.1"/>
    </source>
</evidence>
<feature type="site" description="Important for catalytic activity" evidence="7">
    <location>
        <position position="227"/>
    </location>
</feature>
<comment type="function">
    <text evidence="7">Functions as a peptidoglycan terminase that cleaves nascent peptidoglycan strands endolytically to terminate their elongation.</text>
</comment>
<evidence type="ECO:0000313" key="9">
    <source>
        <dbReference type="Proteomes" id="UP001162030"/>
    </source>
</evidence>
<dbReference type="Gene3D" id="3.30.1490.480">
    <property type="entry name" value="Endolytic murein transglycosylase"/>
    <property type="match status" value="1"/>
</dbReference>
<comment type="similarity">
    <text evidence="7">Belongs to the transglycosylase MltG family.</text>
</comment>
<gene>
    <name evidence="7 8" type="primary">mltG</name>
    <name evidence="8" type="ORF">MSZNOR_3764</name>
</gene>
<evidence type="ECO:0000256" key="6">
    <source>
        <dbReference type="ARBA" id="ARBA00023316"/>
    </source>
</evidence>
<proteinExistence type="inferred from homology"/>
<feature type="transmembrane region" description="Helical" evidence="7">
    <location>
        <begin position="14"/>
        <end position="34"/>
    </location>
</feature>
<keyword evidence="9" id="KW-1185">Reference proteome</keyword>
<organism evidence="8 9">
    <name type="scientific">Methylocaldum szegediense</name>
    <dbReference type="NCBI Taxonomy" id="73780"/>
    <lineage>
        <taxon>Bacteria</taxon>
        <taxon>Pseudomonadati</taxon>
        <taxon>Pseudomonadota</taxon>
        <taxon>Gammaproteobacteria</taxon>
        <taxon>Methylococcales</taxon>
        <taxon>Methylococcaceae</taxon>
        <taxon>Methylocaldum</taxon>
    </lineage>
</organism>
<keyword evidence="2 7" id="KW-0812">Transmembrane</keyword>